<dbReference type="PRINTS" id="PR00081">
    <property type="entry name" value="GDHRDH"/>
</dbReference>
<dbReference type="EMBL" id="FOYT01000001">
    <property type="protein sequence ID" value="SFR38971.1"/>
    <property type="molecule type" value="Genomic_DNA"/>
</dbReference>
<dbReference type="Gene3D" id="3.40.50.720">
    <property type="entry name" value="NAD(P)-binding Rossmann-like Domain"/>
    <property type="match status" value="1"/>
</dbReference>
<dbReference type="InterPro" id="IPR002347">
    <property type="entry name" value="SDR_fam"/>
</dbReference>
<name>A0A1I6GA11_9EURY</name>
<accession>A0A1I6GA11</accession>
<evidence type="ECO:0000313" key="3">
    <source>
        <dbReference type="EMBL" id="SFR38971.1"/>
    </source>
</evidence>
<dbReference type="STRING" id="553469.SAMN04487947_0801"/>
<dbReference type="InterPro" id="IPR020904">
    <property type="entry name" value="Sc_DH/Rdtase_CS"/>
</dbReference>
<protein>
    <submittedName>
        <fullName evidence="3">Short-chain dehydrogenase</fullName>
    </submittedName>
</protein>
<keyword evidence="4" id="KW-1185">Reference proteome</keyword>
<keyword evidence="2" id="KW-0560">Oxidoreductase</keyword>
<evidence type="ECO:0000256" key="1">
    <source>
        <dbReference type="ARBA" id="ARBA00006484"/>
    </source>
</evidence>
<dbReference type="GO" id="GO:0016020">
    <property type="term" value="C:membrane"/>
    <property type="evidence" value="ECO:0007669"/>
    <property type="project" value="TreeGrafter"/>
</dbReference>
<dbReference type="InterPro" id="IPR036291">
    <property type="entry name" value="NAD(P)-bd_dom_sf"/>
</dbReference>
<dbReference type="Proteomes" id="UP000198531">
    <property type="component" value="Unassembled WGS sequence"/>
</dbReference>
<evidence type="ECO:0000256" key="2">
    <source>
        <dbReference type="ARBA" id="ARBA00023002"/>
    </source>
</evidence>
<dbReference type="PANTHER" id="PTHR44196">
    <property type="entry name" value="DEHYDROGENASE/REDUCTASE SDR FAMILY MEMBER 7B"/>
    <property type="match status" value="1"/>
</dbReference>
<reference evidence="4" key="1">
    <citation type="submission" date="2016-10" db="EMBL/GenBank/DDBJ databases">
        <authorList>
            <person name="Varghese N."/>
            <person name="Submissions S."/>
        </authorList>
    </citation>
    <scope>NUCLEOTIDE SEQUENCE [LARGE SCALE GENOMIC DNA]</scope>
    <source>
        <strain evidence="4">CGMCC 1.7736</strain>
    </source>
</reference>
<gene>
    <name evidence="3" type="ORF">SAMN04487947_0801</name>
</gene>
<evidence type="ECO:0000313" key="4">
    <source>
        <dbReference type="Proteomes" id="UP000198531"/>
    </source>
</evidence>
<proteinExistence type="inferred from homology"/>
<dbReference type="Pfam" id="PF00106">
    <property type="entry name" value="adh_short"/>
    <property type="match status" value="1"/>
</dbReference>
<organism evidence="3 4">
    <name type="scientific">Halogeometricum rufum</name>
    <dbReference type="NCBI Taxonomy" id="553469"/>
    <lineage>
        <taxon>Archaea</taxon>
        <taxon>Methanobacteriati</taxon>
        <taxon>Methanobacteriota</taxon>
        <taxon>Stenosarchaea group</taxon>
        <taxon>Halobacteria</taxon>
        <taxon>Halobacteriales</taxon>
        <taxon>Haloferacaceae</taxon>
        <taxon>Halogeometricum</taxon>
    </lineage>
</organism>
<dbReference type="PROSITE" id="PS00061">
    <property type="entry name" value="ADH_SHORT"/>
    <property type="match status" value="1"/>
</dbReference>
<comment type="similarity">
    <text evidence="1">Belongs to the short-chain dehydrogenases/reductases (SDR) family.</text>
</comment>
<dbReference type="PANTHER" id="PTHR44196:SF3">
    <property type="entry name" value="SHORT CHAIN DEHYDROGENASE FAMILY PROTEIN"/>
    <property type="match status" value="1"/>
</dbReference>
<sequence>MSPAAVSADVTRTAVVVGASSGIGRALARELAEGGYEVGLAARRLSELESLGDSLPTKSFVARMDVSNPDEARDRMDRLADAMGGVDLVVLSAGVGFENRELAWDPERDTVDVNARGFVALATWAMGHFESRGAGHLVGISSVAEFFGNSVAPAYNASKAFVSRYLDGLRARAAAADADVTVTDVIPGFVDTEMAMGETFWMASPETAAAQIHAAIRAGRSRVYVTRRWRLVALLVRLLPEFVTRRAFD</sequence>
<dbReference type="AlphaFoldDB" id="A0A1I6GA11"/>
<dbReference type="SUPFAM" id="SSF51735">
    <property type="entry name" value="NAD(P)-binding Rossmann-fold domains"/>
    <property type="match status" value="1"/>
</dbReference>
<dbReference type="GO" id="GO:0016491">
    <property type="term" value="F:oxidoreductase activity"/>
    <property type="evidence" value="ECO:0007669"/>
    <property type="project" value="UniProtKB-KW"/>
</dbReference>